<evidence type="ECO:0000256" key="7">
    <source>
        <dbReference type="ARBA" id="ARBA00022917"/>
    </source>
</evidence>
<evidence type="ECO:0000256" key="10">
    <source>
        <dbReference type="RuleBase" id="RU363039"/>
    </source>
</evidence>
<keyword evidence="7 10" id="KW-0648">Protein biosynthesis</keyword>
<organism evidence="13 14">
    <name type="scientific">Actinomadura rudentiformis</name>
    <dbReference type="NCBI Taxonomy" id="359158"/>
    <lineage>
        <taxon>Bacteria</taxon>
        <taxon>Bacillati</taxon>
        <taxon>Actinomycetota</taxon>
        <taxon>Actinomycetes</taxon>
        <taxon>Streptosporangiales</taxon>
        <taxon>Thermomonosporaceae</taxon>
        <taxon>Actinomadura</taxon>
    </lineage>
</organism>
<dbReference type="InterPro" id="IPR041872">
    <property type="entry name" value="Anticodon_Met"/>
</dbReference>
<evidence type="ECO:0000259" key="12">
    <source>
        <dbReference type="Pfam" id="PF09334"/>
    </source>
</evidence>
<dbReference type="GO" id="GO:0006431">
    <property type="term" value="P:methionyl-tRNA aminoacylation"/>
    <property type="evidence" value="ECO:0007669"/>
    <property type="project" value="InterPro"/>
</dbReference>
<evidence type="ECO:0000256" key="6">
    <source>
        <dbReference type="ARBA" id="ARBA00022840"/>
    </source>
</evidence>
<evidence type="ECO:0000313" key="13">
    <source>
        <dbReference type="EMBL" id="KAB2349729.1"/>
    </source>
</evidence>
<dbReference type="OrthoDB" id="9810191at2"/>
<dbReference type="Gene3D" id="2.170.220.10">
    <property type="match status" value="1"/>
</dbReference>
<dbReference type="GO" id="GO:0004825">
    <property type="term" value="F:methionine-tRNA ligase activity"/>
    <property type="evidence" value="ECO:0007669"/>
    <property type="project" value="UniProtKB-EC"/>
</dbReference>
<dbReference type="Gene3D" id="1.10.730.10">
    <property type="entry name" value="Isoleucyl-tRNA Synthetase, Domain 1"/>
    <property type="match status" value="1"/>
</dbReference>
<dbReference type="InterPro" id="IPR015413">
    <property type="entry name" value="Methionyl/Leucyl_tRNA_Synth"/>
</dbReference>
<comment type="similarity">
    <text evidence="10">Belongs to the class-I aminoacyl-tRNA synthetase family.</text>
</comment>
<dbReference type="FunFam" id="2.170.220.10:FF:000003">
    <property type="entry name" value="Methionine--tRNA ligase"/>
    <property type="match status" value="1"/>
</dbReference>
<dbReference type="RefSeq" id="WP_151560498.1">
    <property type="nucleotide sequence ID" value="NZ_WBMT01000005.1"/>
</dbReference>
<dbReference type="PRINTS" id="PR01041">
    <property type="entry name" value="TRNASYNTHMET"/>
</dbReference>
<dbReference type="InterPro" id="IPR023457">
    <property type="entry name" value="Met-tRNA_synth_2"/>
</dbReference>
<evidence type="ECO:0000256" key="1">
    <source>
        <dbReference type="ARBA" id="ARBA00003314"/>
    </source>
</evidence>
<proteinExistence type="inferred from homology"/>
<accession>A0A6H9Z500</accession>
<dbReference type="CDD" id="cd00814">
    <property type="entry name" value="MetRS_core"/>
    <property type="match status" value="1"/>
</dbReference>
<reference evidence="13 14" key="1">
    <citation type="submission" date="2019-09" db="EMBL/GenBank/DDBJ databases">
        <title>Actinomadura physcomitrii sp. nov., a novel actinomycete isolated from moss [Physcomitrium sphaericum (Ludw) Fuernr].</title>
        <authorList>
            <person name="Zhuang X."/>
            <person name="Liu C."/>
        </authorList>
    </citation>
    <scope>NUCLEOTIDE SEQUENCE [LARGE SCALE GENOMIC DNA]</scope>
    <source>
        <strain evidence="13 14">HMC1</strain>
    </source>
</reference>
<evidence type="ECO:0000256" key="8">
    <source>
        <dbReference type="ARBA" id="ARBA00023146"/>
    </source>
</evidence>
<dbReference type="Proteomes" id="UP000468735">
    <property type="component" value="Unassembled WGS sequence"/>
</dbReference>
<dbReference type="InterPro" id="IPR014758">
    <property type="entry name" value="Met-tRNA_synth"/>
</dbReference>
<comment type="caution">
    <text evidence="13">The sequence shown here is derived from an EMBL/GenBank/DDBJ whole genome shotgun (WGS) entry which is preliminary data.</text>
</comment>
<dbReference type="EC" id="6.1.1.10" evidence="2"/>
<comment type="function">
    <text evidence="1">Is required not only for elongation of protein synthesis but also for the initiation of all mRNA translation through initiator tRNA(fMet) aminoacylation.</text>
</comment>
<keyword evidence="6 10" id="KW-0067">ATP-binding</keyword>
<evidence type="ECO:0000256" key="3">
    <source>
        <dbReference type="ARBA" id="ARBA00018753"/>
    </source>
</evidence>
<dbReference type="CDD" id="cd07957">
    <property type="entry name" value="Anticodon_Ia_Met"/>
    <property type="match status" value="1"/>
</dbReference>
<sequence length="515" mass="57115">MATPHTYITTTIPYVNARPHLGFALELVQADVLARHHRRRGERVRLQTGTDDNSLKNVLAAEAAGVEVSTFVDDNAAAFVALAGPLSLSVDDVIRTSRDPRHRTGVERFWRACAASGDLYRRHYEGLYCVGCEQFYSPAELRDGRCLEHGTVPQQVSEENWFFRLSRYADRLHHLIATGELRIEPAERRNEVLAFIAGGLEDFSISRSAARAHGWGIPVPDDPSQVIYVWWDALGNYLTALGYGTASQDHQRWWTGAQRRVHLLGKGVLRFHAVYWPAMLLSAGQPLPTDILVHGYLTADGRKISKSSGVTVDPVALAEQYGTDAVRWWLLREVPRVGDADFTLDRLVHRANDELANGLGNLVNRVITMIHRYRNGQVPTGTQQAHGSNELEEAIRQAPGLIDASLTAFDFRRATTAVWNIVDAANRHINFVRPWELAKAERAGDEDASGQLDAVLATLLRTCQQAADHLEPFLPDAASRIAHQCTPHTGQLPNPSPTFHRLTAPTSDTPAGPEQ</sequence>
<dbReference type="Pfam" id="PF09334">
    <property type="entry name" value="tRNA-synt_1g"/>
    <property type="match status" value="1"/>
</dbReference>
<keyword evidence="5 10" id="KW-0547">Nucleotide-binding</keyword>
<dbReference type="NCBIfam" id="TIGR00398">
    <property type="entry name" value="metG"/>
    <property type="match status" value="1"/>
</dbReference>
<evidence type="ECO:0000256" key="5">
    <source>
        <dbReference type="ARBA" id="ARBA00022741"/>
    </source>
</evidence>
<gene>
    <name evidence="13" type="ORF">F8566_13370</name>
</gene>
<evidence type="ECO:0000256" key="11">
    <source>
        <dbReference type="SAM" id="MobiDB-lite"/>
    </source>
</evidence>
<dbReference type="EMBL" id="WBMT01000005">
    <property type="protein sequence ID" value="KAB2349729.1"/>
    <property type="molecule type" value="Genomic_DNA"/>
</dbReference>
<dbReference type="InterPro" id="IPR014729">
    <property type="entry name" value="Rossmann-like_a/b/a_fold"/>
</dbReference>
<dbReference type="SUPFAM" id="SSF52374">
    <property type="entry name" value="Nucleotidylyl transferase"/>
    <property type="match status" value="1"/>
</dbReference>
<evidence type="ECO:0000256" key="9">
    <source>
        <dbReference type="ARBA" id="ARBA00030904"/>
    </source>
</evidence>
<dbReference type="PANTHER" id="PTHR43326">
    <property type="entry name" value="METHIONYL-TRNA SYNTHETASE"/>
    <property type="match status" value="1"/>
</dbReference>
<keyword evidence="14" id="KW-1185">Reference proteome</keyword>
<keyword evidence="4 10" id="KW-0436">Ligase</keyword>
<dbReference type="Gene3D" id="3.40.50.620">
    <property type="entry name" value="HUPs"/>
    <property type="match status" value="1"/>
</dbReference>
<feature type="region of interest" description="Disordered" evidence="11">
    <location>
        <begin position="487"/>
        <end position="515"/>
    </location>
</feature>
<evidence type="ECO:0000256" key="2">
    <source>
        <dbReference type="ARBA" id="ARBA00012838"/>
    </source>
</evidence>
<dbReference type="PANTHER" id="PTHR43326:SF1">
    <property type="entry name" value="METHIONINE--TRNA LIGASE, MITOCHONDRIAL"/>
    <property type="match status" value="1"/>
</dbReference>
<dbReference type="GO" id="GO:0005524">
    <property type="term" value="F:ATP binding"/>
    <property type="evidence" value="ECO:0007669"/>
    <property type="project" value="UniProtKB-KW"/>
</dbReference>
<keyword evidence="8 10" id="KW-0030">Aminoacyl-tRNA synthetase</keyword>
<dbReference type="InterPro" id="IPR033911">
    <property type="entry name" value="MetRS_core"/>
</dbReference>
<evidence type="ECO:0000256" key="4">
    <source>
        <dbReference type="ARBA" id="ARBA00022598"/>
    </source>
</evidence>
<feature type="domain" description="Methionyl/Leucyl tRNA synthetase" evidence="12">
    <location>
        <begin position="132"/>
        <end position="366"/>
    </location>
</feature>
<dbReference type="InterPro" id="IPR009080">
    <property type="entry name" value="tRNAsynth_Ia_anticodon-bd"/>
</dbReference>
<protein>
    <recommendedName>
        <fullName evidence="3">Methionine--tRNA ligase</fullName>
        <ecNumber evidence="2">6.1.1.10</ecNumber>
    </recommendedName>
    <alternativeName>
        <fullName evidence="9">Methionyl-tRNA synthetase</fullName>
    </alternativeName>
</protein>
<dbReference type="SUPFAM" id="SSF47323">
    <property type="entry name" value="Anticodon-binding domain of a subclass of class I aminoacyl-tRNA synthetases"/>
    <property type="match status" value="1"/>
</dbReference>
<dbReference type="AlphaFoldDB" id="A0A6H9Z500"/>
<evidence type="ECO:0000313" key="14">
    <source>
        <dbReference type="Proteomes" id="UP000468735"/>
    </source>
</evidence>
<name>A0A6H9Z500_9ACTN</name>